<dbReference type="Proteomes" id="UP000292223">
    <property type="component" value="Unassembled WGS sequence"/>
</dbReference>
<reference evidence="1 2" key="1">
    <citation type="submission" date="2019-02" db="EMBL/GenBank/DDBJ databases">
        <title>From farm to fork: dissemination of Tn554::fexA-optrA in linezolid-resistant Enterococcus faecalis clones from chicken feces and meat in Tunisia.</title>
        <authorList>
            <person name="Tedim A.P."/>
            <person name="Elghaieb H."/>
            <person name="Abbassi M.S."/>
            <person name="Novais C."/>
            <person name="Hassen A."/>
            <person name="Peixe L."/>
            <person name="Freitas A.R."/>
        </authorList>
    </citation>
    <scope>NUCLEOTIDE SEQUENCE [LARGE SCALE GENOMIC DNA]</scope>
    <source>
        <strain evidence="1 2">728T</strain>
    </source>
</reference>
<accession>A0A8B3RSL9</accession>
<dbReference type="EMBL" id="SEWT01000007">
    <property type="protein sequence ID" value="RYU31534.1"/>
    <property type="molecule type" value="Genomic_DNA"/>
</dbReference>
<dbReference type="RefSeq" id="WP_101008485.1">
    <property type="nucleotide sequence ID" value="NZ_JADMHW010000014.1"/>
</dbReference>
<gene>
    <name evidence="1" type="ORF">EU507_10610</name>
</gene>
<sequence>MKSVVWIYTVNTDGVVIRSSGSGMMWISSKKFQDKLKKELLPEWNLSVISYDIAKNDMPDADIIMYNEIDMAYLDEKIKNTGLPVSYIDLQTKNADSIKKKLENFAKNKISK</sequence>
<protein>
    <submittedName>
        <fullName evidence="1">Uncharacterized protein</fullName>
    </submittedName>
</protein>
<proteinExistence type="predicted"/>
<comment type="caution">
    <text evidence="1">The sequence shown here is derived from an EMBL/GenBank/DDBJ whole genome shotgun (WGS) entry which is preliminary data.</text>
</comment>
<name>A0A8B3RSL9_ENTFL</name>
<dbReference type="AlphaFoldDB" id="A0A8B3RSL9"/>
<evidence type="ECO:0000313" key="2">
    <source>
        <dbReference type="Proteomes" id="UP000292223"/>
    </source>
</evidence>
<organism evidence="1 2">
    <name type="scientific">Enterococcus faecalis</name>
    <name type="common">Streptococcus faecalis</name>
    <dbReference type="NCBI Taxonomy" id="1351"/>
    <lineage>
        <taxon>Bacteria</taxon>
        <taxon>Bacillati</taxon>
        <taxon>Bacillota</taxon>
        <taxon>Bacilli</taxon>
        <taxon>Lactobacillales</taxon>
        <taxon>Enterococcaceae</taxon>
        <taxon>Enterococcus</taxon>
    </lineage>
</organism>
<evidence type="ECO:0000313" key="1">
    <source>
        <dbReference type="EMBL" id="RYU31534.1"/>
    </source>
</evidence>